<accession>C1EJG2</accession>
<protein>
    <submittedName>
        <fullName evidence="3">Uncharacterized protein</fullName>
    </submittedName>
</protein>
<dbReference type="RefSeq" id="XP_002506776.1">
    <property type="nucleotide sequence ID" value="XM_002506730.1"/>
</dbReference>
<evidence type="ECO:0000256" key="1">
    <source>
        <dbReference type="SAM" id="MobiDB-lite"/>
    </source>
</evidence>
<keyword evidence="2" id="KW-1133">Transmembrane helix</keyword>
<keyword evidence="2" id="KW-0812">Transmembrane</keyword>
<dbReference type="EMBL" id="CP001334">
    <property type="protein sequence ID" value="ACO68034.1"/>
    <property type="molecule type" value="Genomic_DNA"/>
</dbReference>
<keyword evidence="4" id="KW-1185">Reference proteome</keyword>
<dbReference type="Proteomes" id="UP000002009">
    <property type="component" value="Chromosome 16"/>
</dbReference>
<gene>
    <name evidence="3" type="ORF">MICPUN_109658</name>
</gene>
<reference evidence="3 4" key="1">
    <citation type="journal article" date="2009" name="Science">
        <title>Green evolution and dynamic adaptations revealed by genomes of the marine picoeukaryotes Micromonas.</title>
        <authorList>
            <person name="Worden A.Z."/>
            <person name="Lee J.H."/>
            <person name="Mock T."/>
            <person name="Rouze P."/>
            <person name="Simmons M.P."/>
            <person name="Aerts A.L."/>
            <person name="Allen A.E."/>
            <person name="Cuvelier M.L."/>
            <person name="Derelle E."/>
            <person name="Everett M.V."/>
            <person name="Foulon E."/>
            <person name="Grimwood J."/>
            <person name="Gundlach H."/>
            <person name="Henrissat B."/>
            <person name="Napoli C."/>
            <person name="McDonald S.M."/>
            <person name="Parker M.S."/>
            <person name="Rombauts S."/>
            <person name="Salamov A."/>
            <person name="Von Dassow P."/>
            <person name="Badger J.H."/>
            <person name="Coutinho P.M."/>
            <person name="Demir E."/>
            <person name="Dubchak I."/>
            <person name="Gentemann C."/>
            <person name="Eikrem W."/>
            <person name="Gready J.E."/>
            <person name="John U."/>
            <person name="Lanier W."/>
            <person name="Lindquist E.A."/>
            <person name="Lucas S."/>
            <person name="Mayer K.F."/>
            <person name="Moreau H."/>
            <person name="Not F."/>
            <person name="Otillar R."/>
            <person name="Panaud O."/>
            <person name="Pangilinan J."/>
            <person name="Paulsen I."/>
            <person name="Piegu B."/>
            <person name="Poliakov A."/>
            <person name="Robbens S."/>
            <person name="Schmutz J."/>
            <person name="Toulza E."/>
            <person name="Wyss T."/>
            <person name="Zelensky A."/>
            <person name="Zhou K."/>
            <person name="Armbrust E.V."/>
            <person name="Bhattacharya D."/>
            <person name="Goodenough U.W."/>
            <person name="Van de Peer Y."/>
            <person name="Grigoriev I.V."/>
        </authorList>
    </citation>
    <scope>NUCLEOTIDE SEQUENCE [LARGE SCALE GENOMIC DNA]</scope>
    <source>
        <strain evidence="4">RCC299 / NOUM17</strain>
    </source>
</reference>
<feature type="transmembrane region" description="Helical" evidence="2">
    <location>
        <begin position="146"/>
        <end position="166"/>
    </location>
</feature>
<evidence type="ECO:0000313" key="3">
    <source>
        <dbReference type="EMBL" id="ACO68034.1"/>
    </source>
</evidence>
<dbReference type="KEGG" id="mis:MICPUN_109658"/>
<feature type="region of interest" description="Disordered" evidence="1">
    <location>
        <begin position="65"/>
        <end position="85"/>
    </location>
</feature>
<dbReference type="AlphaFoldDB" id="C1EJG2"/>
<keyword evidence="2" id="KW-0472">Membrane</keyword>
<name>C1EJG2_MICCC</name>
<dbReference type="InParanoid" id="C1EJG2"/>
<proteinExistence type="predicted"/>
<sequence length="201" mass="21259">METPGKKPKKSMYYKMMRKAGLKKKMETDPTQWAQETPAPPSKKGAKYMAMGDVVRTEGHGGGVAADGPVAAINPRRRRDSENRKSAEAQTAFALRGIIAVSLVAFVAAATKDPVGVASVVHAALDKSRTAMAVCALAAVSTRPRLGFIIVVAVAAWTIAAHALHLPGLHDMSVLTNLVPPAVWDSSLVGFVKLALLGDHK</sequence>
<dbReference type="GeneID" id="8249853"/>
<organism evidence="3 4">
    <name type="scientific">Micromonas commoda (strain RCC299 / NOUM17 / CCMP2709)</name>
    <name type="common">Picoplanktonic green alga</name>
    <dbReference type="NCBI Taxonomy" id="296587"/>
    <lineage>
        <taxon>Eukaryota</taxon>
        <taxon>Viridiplantae</taxon>
        <taxon>Chlorophyta</taxon>
        <taxon>Mamiellophyceae</taxon>
        <taxon>Mamiellales</taxon>
        <taxon>Mamiellaceae</taxon>
        <taxon>Micromonas</taxon>
    </lineage>
</organism>
<feature type="region of interest" description="Disordered" evidence="1">
    <location>
        <begin position="21"/>
        <end position="46"/>
    </location>
</feature>
<feature type="transmembrane region" description="Helical" evidence="2">
    <location>
        <begin position="93"/>
        <end position="111"/>
    </location>
</feature>
<evidence type="ECO:0000256" key="2">
    <source>
        <dbReference type="SAM" id="Phobius"/>
    </source>
</evidence>
<evidence type="ECO:0000313" key="4">
    <source>
        <dbReference type="Proteomes" id="UP000002009"/>
    </source>
</evidence>